<gene>
    <name evidence="2" type="ORF">AVEN_126732_1</name>
    <name evidence="1" type="ORF">AVEN_7630_1</name>
</gene>
<evidence type="ECO:0000313" key="3">
    <source>
        <dbReference type="Proteomes" id="UP000499080"/>
    </source>
</evidence>
<reference evidence="1 3" key="1">
    <citation type="journal article" date="2019" name="Sci. Rep.">
        <title>Orb-weaving spider Araneus ventricosus genome elucidates the spidroin gene catalogue.</title>
        <authorList>
            <person name="Kono N."/>
            <person name="Nakamura H."/>
            <person name="Ohtoshi R."/>
            <person name="Moran D.A.P."/>
            <person name="Shinohara A."/>
            <person name="Yoshida Y."/>
            <person name="Fujiwara M."/>
            <person name="Mori M."/>
            <person name="Tomita M."/>
            <person name="Arakawa K."/>
        </authorList>
    </citation>
    <scope>NUCLEOTIDE SEQUENCE [LARGE SCALE GENOMIC DNA]</scope>
</reference>
<dbReference type="AlphaFoldDB" id="A0A4Y2KN28"/>
<evidence type="ECO:0000313" key="2">
    <source>
        <dbReference type="EMBL" id="GBN03021.1"/>
    </source>
</evidence>
<protein>
    <submittedName>
        <fullName evidence="1">Uncharacterized protein</fullName>
    </submittedName>
</protein>
<accession>A0A4Y2KN28</accession>
<dbReference type="Pfam" id="PF05380">
    <property type="entry name" value="Peptidase_A17"/>
    <property type="match status" value="1"/>
</dbReference>
<organism evidence="1 3">
    <name type="scientific">Araneus ventricosus</name>
    <name type="common">Orbweaver spider</name>
    <name type="synonym">Epeira ventricosa</name>
    <dbReference type="NCBI Taxonomy" id="182803"/>
    <lineage>
        <taxon>Eukaryota</taxon>
        <taxon>Metazoa</taxon>
        <taxon>Ecdysozoa</taxon>
        <taxon>Arthropoda</taxon>
        <taxon>Chelicerata</taxon>
        <taxon>Arachnida</taxon>
        <taxon>Araneae</taxon>
        <taxon>Araneomorphae</taxon>
        <taxon>Entelegynae</taxon>
        <taxon>Araneoidea</taxon>
        <taxon>Araneidae</taxon>
        <taxon>Araneus</taxon>
    </lineage>
</organism>
<proteinExistence type="predicted"/>
<name>A0A4Y2KN28_ARAVE</name>
<sequence length="131" mass="14972">MKQINIRIQHLPLCDSSSNVIGLEGDTRKDVFSFSAQDIIEYIQKNEQTKRCVLKAMSKIFDPLGFLAPYVIQAKVLLLDLCPTVIDWDISIPVEFQSKWIKCHEKLNELPKVQISRWQGRGERLTSGGRG</sequence>
<comment type="caution">
    <text evidence="1">The sequence shown here is derived from an EMBL/GenBank/DDBJ whole genome shotgun (WGS) entry which is preliminary data.</text>
</comment>
<evidence type="ECO:0000313" key="1">
    <source>
        <dbReference type="EMBL" id="GBN03007.1"/>
    </source>
</evidence>
<dbReference type="EMBL" id="BGPR01115123">
    <property type="protein sequence ID" value="GBN03021.1"/>
    <property type="molecule type" value="Genomic_DNA"/>
</dbReference>
<dbReference type="OrthoDB" id="10051210at2759"/>
<dbReference type="PANTHER" id="PTHR47331:SF5">
    <property type="entry name" value="RIBONUCLEASE H"/>
    <property type="match status" value="1"/>
</dbReference>
<dbReference type="Proteomes" id="UP000499080">
    <property type="component" value="Unassembled WGS sequence"/>
</dbReference>
<keyword evidence="3" id="KW-1185">Reference proteome</keyword>
<dbReference type="InterPro" id="IPR008042">
    <property type="entry name" value="Retrotrans_Pao"/>
</dbReference>
<dbReference type="PANTHER" id="PTHR47331">
    <property type="entry name" value="PHD-TYPE DOMAIN-CONTAINING PROTEIN"/>
    <property type="match status" value="1"/>
</dbReference>
<dbReference type="EMBL" id="BGPR01115117">
    <property type="protein sequence ID" value="GBN03007.1"/>
    <property type="molecule type" value="Genomic_DNA"/>
</dbReference>